<evidence type="ECO:0000256" key="1">
    <source>
        <dbReference type="SAM" id="MobiDB-lite"/>
    </source>
</evidence>
<dbReference type="GO" id="GO:0003677">
    <property type="term" value="F:DNA binding"/>
    <property type="evidence" value="ECO:0007669"/>
    <property type="project" value="InterPro"/>
</dbReference>
<evidence type="ECO:0000313" key="2">
    <source>
        <dbReference type="EMBL" id="EGG14712.1"/>
    </source>
</evidence>
<organism evidence="2 3">
    <name type="scientific">Cavenderia fasciculata</name>
    <name type="common">Slime mold</name>
    <name type="synonym">Dictyostelium fasciculatum</name>
    <dbReference type="NCBI Taxonomy" id="261658"/>
    <lineage>
        <taxon>Eukaryota</taxon>
        <taxon>Amoebozoa</taxon>
        <taxon>Evosea</taxon>
        <taxon>Eumycetozoa</taxon>
        <taxon>Dictyostelia</taxon>
        <taxon>Acytosteliales</taxon>
        <taxon>Cavenderiaceae</taxon>
        <taxon>Cavenderia</taxon>
    </lineage>
</organism>
<proteinExistence type="predicted"/>
<dbReference type="GO" id="GO:0000150">
    <property type="term" value="F:DNA strand exchange activity"/>
    <property type="evidence" value="ECO:0007669"/>
    <property type="project" value="InterPro"/>
</dbReference>
<dbReference type="AlphaFoldDB" id="F4QBX4"/>
<name>F4QBX4_CACFS</name>
<keyword evidence="3" id="KW-1185">Reference proteome</keyword>
<sequence>MMTTSTTTTTVGCTKIASSPSQNESSFFIVLLYSFVVVVVEMPKVKKVKVKKNIGFISDTKNTQFNEVLGLLQETPLSIKELFPQNHSLNNVIILTCTLSNDGLSHLPINNNNKKKKKKNNNNDNSKIFNEMEKEYNNQQKDNQDIDQDDDDDEEGVKIDKESIIKEIQSEEEKIAKTNSKSNFYLSLSIILKIPQLSTRSKLLEYADNRYGFSYSYKQASKVLYLSYNKIRQLAGSESLFVDFGLLLQHFGNHSAKFLWMQDCGDTCINDKSESAHQHFETVETVYEKRNEKDPLFDSFLSRPTTQFICWARESTDRQVQLGNGLLSQYVANLNNLNLIYQDRIDGLKLSAETKKKLEVIFGTEVVSSFNNSLSNRKQMEILLKDLKIGAFLSVAAFNRLTRNWSEYKDILIPLFIEKKIRLVIADPDMKALNICNPIIMDFGNQTISSIGSTESTATWKQVCEELANNFDRYYASSYEHGVYGSRGSSLNAHVKPHGPELNLKRCLIEDMSAYIQPDEWDKTKVVLLELSRTSFHGTLSSNDGDSATSQSQALNMLNANILNSHCQSLQRVGVMVHKTKVQVDTDTLESINSPLVNKIVELLKSFAKVICHGIAIDRLFRDANVLSTFFKHFEKKVLIVLLYPPTSYFKTIKSNKNQLIENLYLMNQFGRDETNLIGMEEYSNSLPQTIAEYSEMASDMLQDFDLEKTKSFPLYFPTPVTLENLPLILTGCQKSQQFRQCMSGTQYLAHFQSLKHTLGANTQSLLKLSEVGYSNSQFQNDQIYQKVLRASSASVTSHDGKENINRNCKSNFVDKNLNNINEYRTILNHYLQDEFKKTFTTGRRATIRIQPNNKTKSSKRPIIIDIDNEDLKILTIHHHQQQNSQ</sequence>
<dbReference type="Gene3D" id="3.40.50.1390">
    <property type="entry name" value="Resolvase, N-terminal catalytic domain"/>
    <property type="match status" value="1"/>
</dbReference>
<dbReference type="EMBL" id="GL883028">
    <property type="protein sequence ID" value="EGG14712.1"/>
    <property type="molecule type" value="Genomic_DNA"/>
</dbReference>
<reference evidence="3" key="1">
    <citation type="journal article" date="2011" name="Genome Res.">
        <title>Phylogeny-wide analysis of social amoeba genomes highlights ancient origins for complex intercellular communication.</title>
        <authorList>
            <person name="Heidel A.J."/>
            <person name="Lawal H.M."/>
            <person name="Felder M."/>
            <person name="Schilde C."/>
            <person name="Helps N.R."/>
            <person name="Tunggal B."/>
            <person name="Rivero F."/>
            <person name="John U."/>
            <person name="Schleicher M."/>
            <person name="Eichinger L."/>
            <person name="Platzer M."/>
            <person name="Noegel A.A."/>
            <person name="Schaap P."/>
            <person name="Gloeckner G."/>
        </authorList>
    </citation>
    <scope>NUCLEOTIDE SEQUENCE [LARGE SCALE GENOMIC DNA]</scope>
    <source>
        <strain evidence="3">SH3</strain>
    </source>
</reference>
<evidence type="ECO:0000313" key="3">
    <source>
        <dbReference type="Proteomes" id="UP000007797"/>
    </source>
</evidence>
<dbReference type="KEGG" id="dfa:DFA_10970"/>
<gene>
    <name evidence="2" type="ORF">DFA_10970</name>
</gene>
<dbReference type="InterPro" id="IPR036162">
    <property type="entry name" value="Resolvase-like_N_sf"/>
</dbReference>
<protein>
    <submittedName>
        <fullName evidence="2">Uncharacterized protein</fullName>
    </submittedName>
</protein>
<feature type="region of interest" description="Disordered" evidence="1">
    <location>
        <begin position="139"/>
        <end position="158"/>
    </location>
</feature>
<dbReference type="RefSeq" id="XP_004351220.1">
    <property type="nucleotide sequence ID" value="XM_004351168.1"/>
</dbReference>
<dbReference type="Proteomes" id="UP000007797">
    <property type="component" value="Unassembled WGS sequence"/>
</dbReference>
<dbReference type="GeneID" id="14866701"/>
<dbReference type="SUPFAM" id="SSF53041">
    <property type="entry name" value="Resolvase-like"/>
    <property type="match status" value="1"/>
</dbReference>
<accession>F4QBX4</accession>
<feature type="compositionally biased region" description="Acidic residues" evidence="1">
    <location>
        <begin position="145"/>
        <end position="155"/>
    </location>
</feature>